<keyword evidence="2" id="KW-1003">Cell membrane</keyword>
<evidence type="ECO:0000256" key="7">
    <source>
        <dbReference type="SAM" id="MobiDB-lite"/>
    </source>
</evidence>
<keyword evidence="11" id="KW-1185">Reference proteome</keyword>
<gene>
    <name evidence="10" type="ORF">GCM10008939_15840</name>
</gene>
<name>A0A917UPJ1_9DEIO</name>
<keyword evidence="5 8" id="KW-0472">Membrane</keyword>
<keyword evidence="4 8" id="KW-1133">Transmembrane helix</keyword>
<dbReference type="AlphaFoldDB" id="A0A917UPJ1"/>
<dbReference type="InterPro" id="IPR049453">
    <property type="entry name" value="Memb_transporter_dom"/>
</dbReference>
<feature type="transmembrane region" description="Helical" evidence="8">
    <location>
        <begin position="106"/>
        <end position="123"/>
    </location>
</feature>
<feature type="region of interest" description="Disordered" evidence="7">
    <location>
        <begin position="343"/>
        <end position="366"/>
    </location>
</feature>
<protein>
    <recommendedName>
        <fullName evidence="9">Integral membrane bound transporter domain-containing protein</fullName>
    </recommendedName>
</protein>
<comment type="subcellular location">
    <subcellularLocation>
        <location evidence="1">Cell membrane</location>
        <topology evidence="1">Multi-pass membrane protein</topology>
    </subcellularLocation>
</comment>
<dbReference type="GO" id="GO:0005886">
    <property type="term" value="C:plasma membrane"/>
    <property type="evidence" value="ECO:0007669"/>
    <property type="project" value="UniProtKB-SubCell"/>
</dbReference>
<dbReference type="EMBL" id="BMOE01000004">
    <property type="protein sequence ID" value="GGJ72293.1"/>
    <property type="molecule type" value="Genomic_DNA"/>
</dbReference>
<evidence type="ECO:0000256" key="2">
    <source>
        <dbReference type="ARBA" id="ARBA00022475"/>
    </source>
</evidence>
<evidence type="ECO:0000256" key="4">
    <source>
        <dbReference type="ARBA" id="ARBA00022989"/>
    </source>
</evidence>
<accession>A0A917UPJ1</accession>
<comment type="caution">
    <text evidence="10">The sequence shown here is derived from an EMBL/GenBank/DDBJ whole genome shotgun (WGS) entry which is preliminary data.</text>
</comment>
<dbReference type="Proteomes" id="UP000635726">
    <property type="component" value="Unassembled WGS sequence"/>
</dbReference>
<evidence type="ECO:0000256" key="1">
    <source>
        <dbReference type="ARBA" id="ARBA00004651"/>
    </source>
</evidence>
<evidence type="ECO:0000256" key="8">
    <source>
        <dbReference type="SAM" id="Phobius"/>
    </source>
</evidence>
<feature type="compositionally biased region" description="Pro residues" evidence="7">
    <location>
        <begin position="343"/>
        <end position="362"/>
    </location>
</feature>
<comment type="similarity">
    <text evidence="6">Belongs to the YccS/YhfK family.</text>
</comment>
<dbReference type="Pfam" id="PF13515">
    <property type="entry name" value="FUSC_2"/>
    <property type="match status" value="1"/>
</dbReference>
<feature type="transmembrane region" description="Helical" evidence="8">
    <location>
        <begin position="155"/>
        <end position="176"/>
    </location>
</feature>
<evidence type="ECO:0000256" key="5">
    <source>
        <dbReference type="ARBA" id="ARBA00023136"/>
    </source>
</evidence>
<feature type="domain" description="Integral membrane bound transporter" evidence="9">
    <location>
        <begin position="406"/>
        <end position="529"/>
    </location>
</feature>
<reference evidence="10" key="1">
    <citation type="journal article" date="2014" name="Int. J. Syst. Evol. Microbiol.">
        <title>Complete genome sequence of Corynebacterium casei LMG S-19264T (=DSM 44701T), isolated from a smear-ripened cheese.</title>
        <authorList>
            <consortium name="US DOE Joint Genome Institute (JGI-PGF)"/>
            <person name="Walter F."/>
            <person name="Albersmeier A."/>
            <person name="Kalinowski J."/>
            <person name="Ruckert C."/>
        </authorList>
    </citation>
    <scope>NUCLEOTIDE SEQUENCE</scope>
    <source>
        <strain evidence="10">JCM 14371</strain>
    </source>
</reference>
<proteinExistence type="inferred from homology"/>
<feature type="transmembrane region" description="Helical" evidence="8">
    <location>
        <begin position="517"/>
        <end position="537"/>
    </location>
</feature>
<reference evidence="10" key="2">
    <citation type="submission" date="2020-09" db="EMBL/GenBank/DDBJ databases">
        <authorList>
            <person name="Sun Q."/>
            <person name="Ohkuma M."/>
        </authorList>
    </citation>
    <scope>NUCLEOTIDE SEQUENCE</scope>
    <source>
        <strain evidence="10">JCM 14371</strain>
    </source>
</reference>
<feature type="transmembrane region" description="Helical" evidence="8">
    <location>
        <begin position="450"/>
        <end position="481"/>
    </location>
</feature>
<evidence type="ECO:0000256" key="3">
    <source>
        <dbReference type="ARBA" id="ARBA00022692"/>
    </source>
</evidence>
<feature type="transmembrane region" description="Helical" evidence="8">
    <location>
        <begin position="487"/>
        <end position="505"/>
    </location>
</feature>
<organism evidence="10 11">
    <name type="scientific">Deinococcus aquiradiocola</name>
    <dbReference type="NCBI Taxonomy" id="393059"/>
    <lineage>
        <taxon>Bacteria</taxon>
        <taxon>Thermotogati</taxon>
        <taxon>Deinococcota</taxon>
        <taxon>Deinococci</taxon>
        <taxon>Deinococcales</taxon>
        <taxon>Deinococcaceae</taxon>
        <taxon>Deinococcus</taxon>
    </lineage>
</organism>
<dbReference type="PANTHER" id="PTHR30509">
    <property type="entry name" value="P-HYDROXYBENZOIC ACID EFFLUX PUMP SUBUNIT-RELATED"/>
    <property type="match status" value="1"/>
</dbReference>
<evidence type="ECO:0000259" key="9">
    <source>
        <dbReference type="Pfam" id="PF13515"/>
    </source>
</evidence>
<feature type="transmembrane region" description="Helical" evidence="8">
    <location>
        <begin position="43"/>
        <end position="70"/>
    </location>
</feature>
<evidence type="ECO:0000313" key="10">
    <source>
        <dbReference type="EMBL" id="GGJ72293.1"/>
    </source>
</evidence>
<evidence type="ECO:0000256" key="6">
    <source>
        <dbReference type="ARBA" id="ARBA00043993"/>
    </source>
</evidence>
<sequence>MQARCGRVGQNTDVRSRILVQNAFRFDRSQWRPLEALRCTAGLAVPVLLGVLAGQAPLGVLAATGALNAGLASYSGVTRSRLRLMLTTSVVTALVTVLGVLAAHEVWAATLAALVVGSLLALYGQSGPAALTVSLQATSVLVVMTGLQLPVSQALPAGLLVLGGALVQTVLLVAVWPASRRSPERRAVANVYRSLARYVEAWDEDASLPGVPDAVPLQNAWALLDEARGFAWRDEHAALVQSLQAAEEIRASLTGLGGASVAYRAQRPGRAARLASALARTLRRVESDVRQGHAGHASVRSRAELRGLRQRLAALDGGTPDERSERHWAELIVARLDRLLRLPPPSRPLPAPQGASSPPPAAGPDAAPVTLLGRLTGLLARMPRSVPLQQVAWRHALRFGVALALSTLLYRALNVSHGYWLPLTVAVLLRQEFSATLTRGVARLSGTLAGVLLAAGIVAALHPGAALLSLLSLLAAFLVYALFLTNYAVFSVAITLYVVFSVEAAGIAQRLAVETRVVATLLGGLLALAFHLVWPTWQARQAQGVLRDALARHLAYAEAVAALYAAGSGPEREQAAETARSARLAARQLRLQAENLVQAAALEPGRRPLRADLAALVGELSREAARTLALHAEALDGNPDEHRPAAPDVPWTHAPWTLTPDAVVLGARALLDRVPGSETAAAPTP</sequence>
<evidence type="ECO:0000313" key="11">
    <source>
        <dbReference type="Proteomes" id="UP000635726"/>
    </source>
</evidence>
<dbReference type="PANTHER" id="PTHR30509:SF9">
    <property type="entry name" value="MULTIDRUG RESISTANCE PROTEIN MDTO"/>
    <property type="match status" value="1"/>
</dbReference>
<feature type="transmembrane region" description="Helical" evidence="8">
    <location>
        <begin position="82"/>
        <end position="100"/>
    </location>
</feature>
<keyword evidence="3 8" id="KW-0812">Transmembrane</keyword>